<keyword evidence="4 7" id="KW-0605">Phycobilisome</keyword>
<sequence length="274" mass="30573">MAVTTAAGRLGVSPFEENQKVELRQNWTKTTDIDAVIRAAYRQVFGNQYIMANERLVSAESLLRQGDISVRDFVRALALSELYREKFFASGPQNRFIELNFKHLLGRAPYGQEEIQAHGAIYHSQGYEAEINSYIDSAEYAENFGENTVPSSRGYLTQRSQKTVGFTRFFKLYRGYATSDRSQQSGVRARLIQEIARNSSSPVSDASTGAALVGTGGGNREKLYRVRVAQAAAPGQLPRVRRSNTEYLVPYEQLSRKLQQINRAGGRVTGVTEA</sequence>
<comment type="similarity">
    <text evidence="7">Belongs to the phycobilisome linker protein family.</text>
</comment>
<dbReference type="Pfam" id="PF01383">
    <property type="entry name" value="CpcD"/>
    <property type="match status" value="1"/>
</dbReference>
<keyword evidence="5" id="KW-0793">Thylakoid</keyword>
<evidence type="ECO:0000256" key="4">
    <source>
        <dbReference type="ARBA" id="ARBA00022738"/>
    </source>
</evidence>
<dbReference type="PANTHER" id="PTHR34011:SF6">
    <property type="entry name" value="PHYCOBILIPROTEIN APCE"/>
    <property type="match status" value="1"/>
</dbReference>
<reference evidence="8" key="1">
    <citation type="submission" date="2014-11" db="EMBL/GenBank/DDBJ databases">
        <authorList>
            <person name="Malar M.C."/>
            <person name="Sen D."/>
            <person name="Tripathy S."/>
        </authorList>
    </citation>
    <scope>NUCLEOTIDE SEQUENCE</scope>
    <source>
        <strain evidence="8">BDU141951</strain>
    </source>
</reference>
<keyword evidence="6" id="KW-0472">Membrane</keyword>
<dbReference type="AlphaFoldDB" id="A0A0C1YDK4"/>
<comment type="subcellular location">
    <subcellularLocation>
        <location evidence="1">Cellular thylakoid membrane</location>
        <topology evidence="1">Peripheral membrane protein</topology>
        <orientation evidence="1">Cytoplasmic side</orientation>
    </subcellularLocation>
</comment>
<dbReference type="EMBL" id="JTHE02000002">
    <property type="protein sequence ID" value="NEV65649.1"/>
    <property type="molecule type" value="Genomic_DNA"/>
</dbReference>
<reference evidence="8" key="2">
    <citation type="journal article" date="2015" name="Genome Announc.">
        <title>Draft Genome Sequence of Filamentous Marine Cyanobacterium Lyngbya confervoides Strain BDU141951.</title>
        <authorList>
            <person name="Chandrababunaidu M.M."/>
            <person name="Sen D."/>
            <person name="Tripathy S."/>
        </authorList>
    </citation>
    <scope>NUCLEOTIDE SEQUENCE</scope>
    <source>
        <strain evidence="8">BDU141951</strain>
    </source>
</reference>
<proteinExistence type="inferred from homology"/>
<reference evidence="8" key="3">
    <citation type="submission" date="2020-02" db="EMBL/GenBank/DDBJ databases">
        <authorList>
            <person name="Sarangi A.N."/>
            <person name="Ghosh S."/>
            <person name="Mukherjee M."/>
            <person name="Tripathy S."/>
        </authorList>
    </citation>
    <scope>NUCLEOTIDE SEQUENCE</scope>
    <source>
        <strain evidence="8">BDU141951</strain>
    </source>
</reference>
<keyword evidence="2" id="KW-0602">Photosynthesis</keyword>
<dbReference type="GO" id="GO:0030089">
    <property type="term" value="C:phycobilisome"/>
    <property type="evidence" value="ECO:0007669"/>
    <property type="project" value="UniProtKB-UniRule"/>
</dbReference>
<keyword evidence="3" id="KW-0042">Antenna complex</keyword>
<dbReference type="GO" id="GO:0015979">
    <property type="term" value="P:photosynthesis"/>
    <property type="evidence" value="ECO:0007669"/>
    <property type="project" value="UniProtKB-KW"/>
</dbReference>
<evidence type="ECO:0000256" key="3">
    <source>
        <dbReference type="ARBA" id="ARBA00022549"/>
    </source>
</evidence>
<evidence type="ECO:0000256" key="7">
    <source>
        <dbReference type="PROSITE-ProRule" id="PRU00775"/>
    </source>
</evidence>
<dbReference type="Gene3D" id="1.10.3130.20">
    <property type="entry name" value="Phycobilisome linker domain"/>
    <property type="match status" value="1"/>
</dbReference>
<protein>
    <submittedName>
        <fullName evidence="8">Photosystem I reaction center subunit XII</fullName>
    </submittedName>
</protein>
<gene>
    <name evidence="8" type="ORF">QQ91_000775</name>
</gene>
<organism evidence="8">
    <name type="scientific">Lyngbya confervoides BDU141951</name>
    <dbReference type="NCBI Taxonomy" id="1574623"/>
    <lineage>
        <taxon>Bacteria</taxon>
        <taxon>Bacillati</taxon>
        <taxon>Cyanobacteriota</taxon>
        <taxon>Cyanophyceae</taxon>
        <taxon>Oscillatoriophycideae</taxon>
        <taxon>Oscillatoriales</taxon>
        <taxon>Microcoleaceae</taxon>
        <taxon>Lyngbya</taxon>
    </lineage>
</organism>
<comment type="caution">
    <text evidence="8">The sequence shown here is derived from an EMBL/GenBank/DDBJ whole genome shotgun (WGS) entry which is preliminary data.</text>
</comment>
<dbReference type="InterPro" id="IPR001297">
    <property type="entry name" value="PBS_linker_dom"/>
</dbReference>
<dbReference type="InterPro" id="IPR008213">
    <property type="entry name" value="CpcD-like_dom"/>
</dbReference>
<dbReference type="GO" id="GO:0031676">
    <property type="term" value="C:plasma membrane-derived thylakoid membrane"/>
    <property type="evidence" value="ECO:0007669"/>
    <property type="project" value="UniProtKB-SubCell"/>
</dbReference>
<dbReference type="PIRSF" id="PIRSF005898">
    <property type="entry name" value="Phycobilisome_CpeC/CpcI"/>
    <property type="match status" value="1"/>
</dbReference>
<dbReference type="PANTHER" id="PTHR34011">
    <property type="entry name" value="PHYCOBILISOME 32.1 KDA LINKER POLYPEPTIDE, PHYCOCYANIN-ASSOCIATED, ROD 2-RELATED"/>
    <property type="match status" value="1"/>
</dbReference>
<evidence type="ECO:0000256" key="5">
    <source>
        <dbReference type="ARBA" id="ARBA00023078"/>
    </source>
</evidence>
<dbReference type="InterPro" id="IPR016470">
    <property type="entry name" value="Phycobilisome"/>
</dbReference>
<evidence type="ECO:0000256" key="2">
    <source>
        <dbReference type="ARBA" id="ARBA00022531"/>
    </source>
</evidence>
<name>A0A0C1YDK4_9CYAN</name>
<accession>A0A0C1YDK4</accession>
<dbReference type="PROSITE" id="PS51445">
    <property type="entry name" value="PBS_LINKER"/>
    <property type="match status" value="1"/>
</dbReference>
<evidence type="ECO:0000313" key="8">
    <source>
        <dbReference type="EMBL" id="NEV65649.1"/>
    </source>
</evidence>
<dbReference type="Pfam" id="PF00427">
    <property type="entry name" value="PBS_linker_poly"/>
    <property type="match status" value="1"/>
</dbReference>
<dbReference type="InterPro" id="IPR038255">
    <property type="entry name" value="PBS_linker_sf"/>
</dbReference>
<evidence type="ECO:0000256" key="6">
    <source>
        <dbReference type="ARBA" id="ARBA00023136"/>
    </source>
</evidence>
<dbReference type="PROSITE" id="PS51441">
    <property type="entry name" value="CPCD_LIKE"/>
    <property type="match status" value="1"/>
</dbReference>
<dbReference type="SMART" id="SM01094">
    <property type="entry name" value="CpcD"/>
    <property type="match status" value="1"/>
</dbReference>
<evidence type="ECO:0000256" key="1">
    <source>
        <dbReference type="ARBA" id="ARBA00004445"/>
    </source>
</evidence>